<sequence>MNDMAATSTDWLDHLRRRAAVVAARYSAAPEVHSGVLEVSGPPHELALNGTFVIGHDARLETMISRLTVDIVADVEEAVGVMFAHKQVDVVVAQPSREPVIDLPSLAISGAGARSGMRDELSGVVA</sequence>
<keyword evidence="2" id="KW-1185">Reference proteome</keyword>
<dbReference type="EMBL" id="FUKR01000028">
    <property type="protein sequence ID" value="SJN25810.1"/>
    <property type="molecule type" value="Genomic_DNA"/>
</dbReference>
<dbReference type="Proteomes" id="UP000196778">
    <property type="component" value="Unassembled WGS sequence"/>
</dbReference>
<gene>
    <name evidence="1" type="ORF">FM119_04790</name>
</gene>
<evidence type="ECO:0000313" key="2">
    <source>
        <dbReference type="Proteomes" id="UP000196778"/>
    </source>
</evidence>
<reference evidence="2" key="1">
    <citation type="submission" date="2017-02" db="EMBL/GenBank/DDBJ databases">
        <authorList>
            <person name="Dridi B."/>
        </authorList>
    </citation>
    <scope>NUCLEOTIDE SEQUENCE [LARGE SCALE GENOMIC DNA]</scope>
    <source>
        <strain evidence="2">EB411</strain>
    </source>
</reference>
<proteinExistence type="predicted"/>
<accession>A0A1R4J0Y1</accession>
<dbReference type="RefSeq" id="WP_087136546.1">
    <property type="nucleotide sequence ID" value="NZ_FUKR01000028.1"/>
</dbReference>
<name>A0A1R4J0Y1_9MICO</name>
<evidence type="ECO:0000313" key="1">
    <source>
        <dbReference type="EMBL" id="SJN25810.1"/>
    </source>
</evidence>
<organism evidence="1 2">
    <name type="scientific">Mycetocola reblochoni REB411</name>
    <dbReference type="NCBI Taxonomy" id="1255698"/>
    <lineage>
        <taxon>Bacteria</taxon>
        <taxon>Bacillati</taxon>
        <taxon>Actinomycetota</taxon>
        <taxon>Actinomycetes</taxon>
        <taxon>Micrococcales</taxon>
        <taxon>Microbacteriaceae</taxon>
        <taxon>Mycetocola</taxon>
    </lineage>
</organism>
<dbReference type="AlphaFoldDB" id="A0A1R4J0Y1"/>
<protein>
    <submittedName>
        <fullName evidence="1">Uncharacterized protein</fullName>
    </submittedName>
</protein>